<dbReference type="PANTHER" id="PTHR42691">
    <property type="entry name" value="ASPARTATE AMINOTRANSFERASE YHDR-RELATED"/>
    <property type="match status" value="1"/>
</dbReference>
<reference evidence="3 4" key="1">
    <citation type="submission" date="2024-09" db="EMBL/GenBank/DDBJ databases">
        <authorList>
            <person name="Sun Q."/>
            <person name="Mori K."/>
        </authorList>
    </citation>
    <scope>NUCLEOTIDE SEQUENCE [LARGE SCALE GENOMIC DNA]</scope>
    <source>
        <strain evidence="3 4">JCM 1342</strain>
    </source>
</reference>
<evidence type="ECO:0000256" key="1">
    <source>
        <dbReference type="RuleBase" id="RU000481"/>
    </source>
</evidence>
<evidence type="ECO:0000313" key="3">
    <source>
        <dbReference type="EMBL" id="MFB9644693.1"/>
    </source>
</evidence>
<feature type="domain" description="Aminotransferase class I/classII large" evidence="2">
    <location>
        <begin position="74"/>
        <end position="382"/>
    </location>
</feature>
<comment type="cofactor">
    <cofactor evidence="1">
        <name>pyridoxal 5'-phosphate</name>
        <dbReference type="ChEBI" id="CHEBI:597326"/>
    </cofactor>
</comment>
<dbReference type="InterPro" id="IPR004838">
    <property type="entry name" value="NHTrfase_class1_PyrdxlP-BS"/>
</dbReference>
<keyword evidence="4" id="KW-1185">Reference proteome</keyword>
<organism evidence="3 4">
    <name type="scientific">Microbacterium terregens</name>
    <dbReference type="NCBI Taxonomy" id="69363"/>
    <lineage>
        <taxon>Bacteria</taxon>
        <taxon>Bacillati</taxon>
        <taxon>Actinomycetota</taxon>
        <taxon>Actinomycetes</taxon>
        <taxon>Micrococcales</taxon>
        <taxon>Microbacteriaceae</taxon>
        <taxon>Microbacterium</taxon>
    </lineage>
</organism>
<dbReference type="EC" id="2.6.1.-" evidence="1"/>
<dbReference type="InterPro" id="IPR015421">
    <property type="entry name" value="PyrdxlP-dep_Trfase_major"/>
</dbReference>
<comment type="caution">
    <text evidence="3">The sequence shown here is derived from an EMBL/GenBank/DDBJ whole genome shotgun (WGS) entry which is preliminary data.</text>
</comment>
<sequence length="390" mass="42629">MAMSERAVRAKSSVDRVTAFFSRIQAVAQDPDAMDFTFGNPHEMALAGLTGAMAAQLAPRTVDWYAYKTNERPAQEAVAAGLTDELGLDFQPEDIAMTQGAFGAIALALTLVADAGTEVVIPVPGWFCYEPMLHAANLVPVAAALDPSDFSLDVDAIARAISPRTRLVIVNSPSNPTGRVFPRETWVELAVVLEAASRTHGHRIWLLSDEPYRRIRFDGIGFDSPAASYPWTMIDYSYGKVLLAPGQRLGYLALSPLLPTTERDELREAFMPTQLAIGWGFPNALMQYSVPALEDVSIDIPELTRKRDRLYGALDEAGYTLTRPEGTFYLWGRAPDGDAQAFCDALAVEGIHLMPGTIFDRPEHFRVSLTATMDTIERALPRLVAAAPGR</sequence>
<dbReference type="InterPro" id="IPR004839">
    <property type="entry name" value="Aminotransferase_I/II_large"/>
</dbReference>
<dbReference type="CDD" id="cd00609">
    <property type="entry name" value="AAT_like"/>
    <property type="match status" value="1"/>
</dbReference>
<gene>
    <name evidence="3" type="ORF">ACFFPJ_02640</name>
</gene>
<name>A0ABV5SWH4_9MICO</name>
<dbReference type="SUPFAM" id="SSF53383">
    <property type="entry name" value="PLP-dependent transferases"/>
    <property type="match status" value="1"/>
</dbReference>
<dbReference type="PROSITE" id="PS00105">
    <property type="entry name" value="AA_TRANSFER_CLASS_1"/>
    <property type="match status" value="1"/>
</dbReference>
<dbReference type="Pfam" id="PF00155">
    <property type="entry name" value="Aminotran_1_2"/>
    <property type="match status" value="1"/>
</dbReference>
<dbReference type="RefSeq" id="WP_344711493.1">
    <property type="nucleotide sequence ID" value="NZ_BAAAWH010000001.1"/>
</dbReference>
<dbReference type="Proteomes" id="UP001589611">
    <property type="component" value="Unassembled WGS sequence"/>
</dbReference>
<evidence type="ECO:0000259" key="2">
    <source>
        <dbReference type="Pfam" id="PF00155"/>
    </source>
</evidence>
<dbReference type="InterPro" id="IPR015424">
    <property type="entry name" value="PyrdxlP-dep_Trfase"/>
</dbReference>
<proteinExistence type="inferred from homology"/>
<keyword evidence="1" id="KW-0808">Transferase</keyword>
<dbReference type="PANTHER" id="PTHR42691:SF1">
    <property type="entry name" value="ASPARTATE AMINOTRANSFERASE YHDR-RELATED"/>
    <property type="match status" value="1"/>
</dbReference>
<evidence type="ECO:0000313" key="4">
    <source>
        <dbReference type="Proteomes" id="UP001589611"/>
    </source>
</evidence>
<protein>
    <recommendedName>
        <fullName evidence="1">Aminotransferase</fullName>
        <ecNumber evidence="1">2.6.1.-</ecNumber>
    </recommendedName>
</protein>
<dbReference type="GO" id="GO:0008483">
    <property type="term" value="F:transaminase activity"/>
    <property type="evidence" value="ECO:0007669"/>
    <property type="project" value="UniProtKB-KW"/>
</dbReference>
<accession>A0ABV5SWH4</accession>
<dbReference type="EMBL" id="JBHMBE010000001">
    <property type="protein sequence ID" value="MFB9644693.1"/>
    <property type="molecule type" value="Genomic_DNA"/>
</dbReference>
<dbReference type="Gene3D" id="3.40.640.10">
    <property type="entry name" value="Type I PLP-dependent aspartate aminotransferase-like (Major domain)"/>
    <property type="match status" value="1"/>
</dbReference>
<comment type="similarity">
    <text evidence="1">Belongs to the class-I pyridoxal-phosphate-dependent aminotransferase family.</text>
</comment>
<keyword evidence="1 3" id="KW-0032">Aminotransferase</keyword>